<name>A0A835NTX7_9PASS</name>
<comment type="caution">
    <text evidence="2">The sequence shown here is derived from an EMBL/GenBank/DDBJ whole genome shotgun (WGS) entry which is preliminary data.</text>
</comment>
<sequence>MVCCEVLSRPSTRSSRVICFQRNVFAAVMRHPYAIYSFLSCPRGEDNELWEDIASYPGECVWISGKGRLGANSAAATAPEKSLLCKTPGSCTMYQSSLVPREYYPAMIPPCAYTYPPLRPGRAEDMSSSVMFPPIRMHNFYSQPITFVVDRSSYPDYVGGQVEYHHLYGASNPYIHPYHTWHFPPMVPIPLYNPYANYHPYAACRRSDQYRDTWPEGFTMRGELQWGKLGKVFGPRKDLPEFVKDDLRRVYGTYPRTNVSISYRKGEFLVKGDPKIEDQEYTVEKVTQRAVTPSASEADDSSEDRNLSATGVTRPLV</sequence>
<evidence type="ECO:0000313" key="4">
    <source>
        <dbReference type="Proteomes" id="UP000618051"/>
    </source>
</evidence>
<reference evidence="2" key="1">
    <citation type="submission" date="2020-10" db="EMBL/GenBank/DDBJ databases">
        <title>Feather gene expression reveals the developmental basis of iridescence in African starlings.</title>
        <authorList>
            <person name="Rubenstein D.R."/>
        </authorList>
    </citation>
    <scope>NUCLEOTIDE SEQUENCE</scope>
    <source>
        <strain evidence="2">SS15</strain>
        <tissue evidence="2">Liver</tissue>
    </source>
</reference>
<dbReference type="EMBL" id="JADDUC010000052">
    <property type="protein sequence ID" value="KAG0121131.1"/>
    <property type="molecule type" value="Genomic_DNA"/>
</dbReference>
<evidence type="ECO:0000256" key="1">
    <source>
        <dbReference type="SAM" id="MobiDB-lite"/>
    </source>
</evidence>
<feature type="region of interest" description="Disordered" evidence="1">
    <location>
        <begin position="287"/>
        <end position="317"/>
    </location>
</feature>
<organism evidence="2">
    <name type="scientific">Lamprotornis superbus</name>
    <dbReference type="NCBI Taxonomy" id="245042"/>
    <lineage>
        <taxon>Eukaryota</taxon>
        <taxon>Metazoa</taxon>
        <taxon>Chordata</taxon>
        <taxon>Craniata</taxon>
        <taxon>Vertebrata</taxon>
        <taxon>Euteleostomi</taxon>
        <taxon>Archelosauria</taxon>
        <taxon>Archosauria</taxon>
        <taxon>Dinosauria</taxon>
        <taxon>Saurischia</taxon>
        <taxon>Theropoda</taxon>
        <taxon>Coelurosauria</taxon>
        <taxon>Aves</taxon>
        <taxon>Neognathae</taxon>
        <taxon>Neoaves</taxon>
        <taxon>Telluraves</taxon>
        <taxon>Australaves</taxon>
        <taxon>Passeriformes</taxon>
        <taxon>Sturnidae</taxon>
        <taxon>Lamprotornis</taxon>
    </lineage>
</organism>
<dbReference type="OrthoDB" id="9996891at2759"/>
<reference evidence="3 4" key="2">
    <citation type="journal article" date="2021" name="J. Hered.">
        <title>Feather Gene Expression Elucidates the Developmental Basis of Plumage Iridescence in African Starlings.</title>
        <authorList>
            <person name="Rubenstein D.R."/>
            <person name="Corvelo A."/>
            <person name="MacManes M.D."/>
            <person name="Maia R."/>
            <person name="Narzisi G."/>
            <person name="Rousaki A."/>
            <person name="Vandenabeele P."/>
            <person name="Shawkey M.D."/>
            <person name="Solomon J."/>
        </authorList>
    </citation>
    <scope>NUCLEOTIDE SEQUENCE [LARGE SCALE GENOMIC DNA]</scope>
    <source>
        <strain evidence="3">SS15</strain>
    </source>
</reference>
<keyword evidence="4" id="KW-1185">Reference proteome</keyword>
<proteinExistence type="predicted"/>
<dbReference type="AlphaFoldDB" id="A0A835NTX7"/>
<gene>
    <name evidence="3" type="ORF">IHE44_0001525</name>
    <name evidence="2" type="ORF">IHE44_011296</name>
</gene>
<protein>
    <submittedName>
        <fullName evidence="2">Uncharacterized protein</fullName>
    </submittedName>
</protein>
<evidence type="ECO:0000313" key="3">
    <source>
        <dbReference type="EMBL" id="KAI1236246.1"/>
    </source>
</evidence>
<reference evidence="3" key="3">
    <citation type="submission" date="2022-01" db="EMBL/GenBank/DDBJ databases">
        <authorList>
            <person name="Rubenstein D.R."/>
        </authorList>
    </citation>
    <scope>NUCLEOTIDE SEQUENCE</scope>
    <source>
        <strain evidence="3">SS15</strain>
        <tissue evidence="3">Liver</tissue>
    </source>
</reference>
<accession>A0A835NTX7</accession>
<dbReference type="EMBL" id="JADDUC020000010">
    <property type="protein sequence ID" value="KAI1236246.1"/>
    <property type="molecule type" value="Genomic_DNA"/>
</dbReference>
<evidence type="ECO:0000313" key="2">
    <source>
        <dbReference type="EMBL" id="KAG0121131.1"/>
    </source>
</evidence>
<dbReference type="Proteomes" id="UP000618051">
    <property type="component" value="Unassembled WGS sequence"/>
</dbReference>